<evidence type="ECO:0000256" key="1">
    <source>
        <dbReference type="SAM" id="MobiDB-lite"/>
    </source>
</evidence>
<sequence length="210" mass="22087">MRGKRLAVLGVVSVVLAGCGDGSESGSDDSVAESPPSHAVLPQRIDRPQGTPALEPSPSPGANASLSENLEYELRKKTLQMASAAGDTTAVCPERISGTAGTKVTCRATYRGLAVTWDVTLGDKPGWSQDYVSFDATPDQGLITKEGVARVLYGNFRDTIDYALCNDIPPAVLAPLNVRSQYSCEVVGKGDQPTGFADPVRATESGPRVY</sequence>
<accession>A0A7W7H133</accession>
<keyword evidence="3" id="KW-1185">Reference proteome</keyword>
<dbReference type="Proteomes" id="UP000546162">
    <property type="component" value="Unassembled WGS sequence"/>
</dbReference>
<evidence type="ECO:0000313" key="3">
    <source>
        <dbReference type="Proteomes" id="UP000546162"/>
    </source>
</evidence>
<dbReference type="EMBL" id="JACHNB010000001">
    <property type="protein sequence ID" value="MBB4741968.1"/>
    <property type="molecule type" value="Genomic_DNA"/>
</dbReference>
<protein>
    <recommendedName>
        <fullName evidence="4">DUF4333 domain-containing protein</fullName>
    </recommendedName>
</protein>
<feature type="region of interest" description="Disordered" evidence="1">
    <location>
        <begin position="22"/>
        <end position="65"/>
    </location>
</feature>
<reference evidence="2 3" key="1">
    <citation type="submission" date="2020-08" db="EMBL/GenBank/DDBJ databases">
        <title>Sequencing the genomes of 1000 actinobacteria strains.</title>
        <authorList>
            <person name="Klenk H.-P."/>
        </authorList>
    </citation>
    <scope>NUCLEOTIDE SEQUENCE [LARGE SCALE GENOMIC DNA]</scope>
    <source>
        <strain evidence="2 3">DSM 45809</strain>
    </source>
</reference>
<evidence type="ECO:0000313" key="2">
    <source>
        <dbReference type="EMBL" id="MBB4741968.1"/>
    </source>
</evidence>
<gene>
    <name evidence="2" type="ORF">BJY16_005427</name>
</gene>
<organism evidence="2 3">
    <name type="scientific">Actinoplanes octamycinicus</name>
    <dbReference type="NCBI Taxonomy" id="135948"/>
    <lineage>
        <taxon>Bacteria</taxon>
        <taxon>Bacillati</taxon>
        <taxon>Actinomycetota</taxon>
        <taxon>Actinomycetes</taxon>
        <taxon>Micromonosporales</taxon>
        <taxon>Micromonosporaceae</taxon>
        <taxon>Actinoplanes</taxon>
    </lineage>
</organism>
<evidence type="ECO:0008006" key="4">
    <source>
        <dbReference type="Google" id="ProtNLM"/>
    </source>
</evidence>
<dbReference type="RefSeq" id="WP_185042394.1">
    <property type="nucleotide sequence ID" value="NZ_BAABFG010000005.1"/>
</dbReference>
<name>A0A7W7H133_9ACTN</name>
<dbReference type="AlphaFoldDB" id="A0A7W7H133"/>
<dbReference type="PROSITE" id="PS51257">
    <property type="entry name" value="PROKAR_LIPOPROTEIN"/>
    <property type="match status" value="1"/>
</dbReference>
<comment type="caution">
    <text evidence="2">The sequence shown here is derived from an EMBL/GenBank/DDBJ whole genome shotgun (WGS) entry which is preliminary data.</text>
</comment>
<proteinExistence type="predicted"/>